<keyword evidence="1 4" id="KW-0808">Transferase</keyword>
<feature type="domain" description="N-acetyltransferase" evidence="3">
    <location>
        <begin position="8"/>
        <end position="148"/>
    </location>
</feature>
<dbReference type="SUPFAM" id="SSF55729">
    <property type="entry name" value="Acyl-CoA N-acyltransferases (Nat)"/>
    <property type="match status" value="1"/>
</dbReference>
<dbReference type="CDD" id="cd04301">
    <property type="entry name" value="NAT_SF"/>
    <property type="match status" value="1"/>
</dbReference>
<name>A0A6B2NS91_9RHOB</name>
<dbReference type="Pfam" id="PF00583">
    <property type="entry name" value="Acetyltransf_1"/>
    <property type="match status" value="1"/>
</dbReference>
<evidence type="ECO:0000256" key="2">
    <source>
        <dbReference type="ARBA" id="ARBA00023315"/>
    </source>
</evidence>
<dbReference type="InterPro" id="IPR016181">
    <property type="entry name" value="Acyl_CoA_acyltransferase"/>
</dbReference>
<gene>
    <name evidence="4" type="ORF">G0P99_10890</name>
</gene>
<sequence>MTVTGLPTPTRAAPDDEAALIFLIEAAYRRYAQQGLVLPDMTSGLDAEIAAGRIWVTRGQGGLTGFLNLSTAAPSAHLINVGVDPAMRGTGLGGTLIRFAIETARRAGCNRLCLATHPAMSGNLAMYRYLGWQVSSTSQSKVTLELLL</sequence>
<dbReference type="Gene3D" id="3.40.630.30">
    <property type="match status" value="1"/>
</dbReference>
<dbReference type="InterPro" id="IPR050832">
    <property type="entry name" value="Bact_Acetyltransf"/>
</dbReference>
<dbReference type="PANTHER" id="PTHR43877">
    <property type="entry name" value="AMINOALKYLPHOSPHONATE N-ACETYLTRANSFERASE-RELATED-RELATED"/>
    <property type="match status" value="1"/>
</dbReference>
<dbReference type="PANTHER" id="PTHR43877:SF1">
    <property type="entry name" value="ACETYLTRANSFERASE"/>
    <property type="match status" value="1"/>
</dbReference>
<dbReference type="PROSITE" id="PS51186">
    <property type="entry name" value="GNAT"/>
    <property type="match status" value="1"/>
</dbReference>
<organism evidence="4">
    <name type="scientific">Ruegeria sp. PrR005</name>
    <dbReference type="NCBI Taxonomy" id="2706882"/>
    <lineage>
        <taxon>Bacteria</taxon>
        <taxon>Pseudomonadati</taxon>
        <taxon>Pseudomonadota</taxon>
        <taxon>Alphaproteobacteria</taxon>
        <taxon>Rhodobacterales</taxon>
        <taxon>Roseobacteraceae</taxon>
        <taxon>Ruegeria</taxon>
    </lineage>
</organism>
<proteinExistence type="predicted"/>
<dbReference type="AlphaFoldDB" id="A0A6B2NS91"/>
<protein>
    <submittedName>
        <fullName evidence="4">GNAT family N-acetyltransferase</fullName>
    </submittedName>
</protein>
<dbReference type="EMBL" id="JAAGOX010000014">
    <property type="protein sequence ID" value="NDW45467.1"/>
    <property type="molecule type" value="Genomic_DNA"/>
</dbReference>
<keyword evidence="2" id="KW-0012">Acyltransferase</keyword>
<accession>A0A6B2NS91</accession>
<comment type="caution">
    <text evidence="4">The sequence shown here is derived from an EMBL/GenBank/DDBJ whole genome shotgun (WGS) entry which is preliminary data.</text>
</comment>
<evidence type="ECO:0000313" key="4">
    <source>
        <dbReference type="EMBL" id="NDW45467.1"/>
    </source>
</evidence>
<dbReference type="InterPro" id="IPR000182">
    <property type="entry name" value="GNAT_dom"/>
</dbReference>
<evidence type="ECO:0000256" key="1">
    <source>
        <dbReference type="ARBA" id="ARBA00022679"/>
    </source>
</evidence>
<evidence type="ECO:0000259" key="3">
    <source>
        <dbReference type="PROSITE" id="PS51186"/>
    </source>
</evidence>
<dbReference type="GO" id="GO:0016747">
    <property type="term" value="F:acyltransferase activity, transferring groups other than amino-acyl groups"/>
    <property type="evidence" value="ECO:0007669"/>
    <property type="project" value="InterPro"/>
</dbReference>
<reference evidence="4" key="1">
    <citation type="submission" date="2020-02" db="EMBL/GenBank/DDBJ databases">
        <title>Delineation of the pyrene-degrading pathway in Roseobacter clade bacteria by genomic analysis.</title>
        <authorList>
            <person name="Zhou H."/>
            <person name="Wang H."/>
        </authorList>
    </citation>
    <scope>NUCLEOTIDE SEQUENCE</scope>
    <source>
        <strain evidence="4">PrR005</strain>
    </source>
</reference>